<dbReference type="Proteomes" id="UP001143856">
    <property type="component" value="Unassembled WGS sequence"/>
</dbReference>
<keyword evidence="2" id="KW-1185">Reference proteome</keyword>
<accession>A0ACC1PEV3</accession>
<comment type="caution">
    <text evidence="1">The sequence shown here is derived from an EMBL/GenBank/DDBJ whole genome shotgun (WGS) entry which is preliminary data.</text>
</comment>
<evidence type="ECO:0000313" key="1">
    <source>
        <dbReference type="EMBL" id="KAJ2991224.1"/>
    </source>
</evidence>
<reference evidence="1" key="1">
    <citation type="submission" date="2022-10" db="EMBL/GenBank/DDBJ databases">
        <title>Genome Sequence of Xylaria curta.</title>
        <authorList>
            <person name="Buettner E."/>
        </authorList>
    </citation>
    <scope>NUCLEOTIDE SEQUENCE</scope>
    <source>
        <strain evidence="1">Babe10</strain>
    </source>
</reference>
<protein>
    <submittedName>
        <fullName evidence="1">Uncharacterized protein</fullName>
    </submittedName>
</protein>
<sequence>MSDYFHSVTSTKALQQRHPVPLCELDAKLPSGKNTPRSNDFLSDQAIEALLQQTPDLCDWTENGLVEKHGVRLGQFWAALAEVVPLDDTTRVKQNHERPSSPLGQPTPKRNRVAVNHADMVDSTTLQIGSSSPAQPSSQASSRDDAFVAADGDLSMTREFNTQYLLSCFVRCVLYSIPSNDWEKKDQMEVRPPVTASVDIGDDWSVQAEDDGGLRRRPGHKERSPTHPYGGCKRSRDLVYCYDALFETKRGFGQINNGRPSISDKWLGQMTAEALVGRITRAKRYAEE</sequence>
<name>A0ACC1PEV3_9PEZI</name>
<gene>
    <name evidence="1" type="ORF">NUW58_g2590</name>
</gene>
<proteinExistence type="predicted"/>
<evidence type="ECO:0000313" key="2">
    <source>
        <dbReference type="Proteomes" id="UP001143856"/>
    </source>
</evidence>
<dbReference type="EMBL" id="JAPDGR010000346">
    <property type="protein sequence ID" value="KAJ2991224.1"/>
    <property type="molecule type" value="Genomic_DNA"/>
</dbReference>
<organism evidence="1 2">
    <name type="scientific">Xylaria curta</name>
    <dbReference type="NCBI Taxonomy" id="42375"/>
    <lineage>
        <taxon>Eukaryota</taxon>
        <taxon>Fungi</taxon>
        <taxon>Dikarya</taxon>
        <taxon>Ascomycota</taxon>
        <taxon>Pezizomycotina</taxon>
        <taxon>Sordariomycetes</taxon>
        <taxon>Xylariomycetidae</taxon>
        <taxon>Xylariales</taxon>
        <taxon>Xylariaceae</taxon>
        <taxon>Xylaria</taxon>
    </lineage>
</organism>